<dbReference type="PIRSF" id="PIRSF000817">
    <property type="entry name" value="DNA_NT"/>
    <property type="match status" value="1"/>
</dbReference>
<dbReference type="Gene3D" id="3.40.50.10190">
    <property type="entry name" value="BRCT domain"/>
    <property type="match status" value="1"/>
</dbReference>
<comment type="similarity">
    <text evidence="3 9">Belongs to the DNA polymerase type-X family.</text>
</comment>
<keyword evidence="5 9" id="KW-0548">Nucleotidyltransferase</keyword>
<dbReference type="PROSITE" id="PS50172">
    <property type="entry name" value="BRCT"/>
    <property type="match status" value="1"/>
</dbReference>
<feature type="domain" description="BRCT" evidence="12">
    <location>
        <begin position="21"/>
        <end position="122"/>
    </location>
</feature>
<gene>
    <name evidence="14" type="primary">LOC116941224</name>
</gene>
<keyword evidence="8 9" id="KW-0539">Nucleus</keyword>
<evidence type="ECO:0000313" key="14">
    <source>
        <dbReference type="RefSeq" id="XP_032807935.1"/>
    </source>
</evidence>
<dbReference type="AlphaFoldDB" id="A0AAJ7WS43"/>
<dbReference type="SUPFAM" id="SSF81585">
    <property type="entry name" value="PsbU/PolX domain-like"/>
    <property type="match status" value="1"/>
</dbReference>
<dbReference type="FunFam" id="3.40.50.10190:FF:000035">
    <property type="entry name" value="DNA-directed DNA/RNA polymerase mu"/>
    <property type="match status" value="1"/>
</dbReference>
<dbReference type="Gene3D" id="3.30.460.10">
    <property type="entry name" value="Beta Polymerase, domain 2"/>
    <property type="match status" value="1"/>
</dbReference>
<dbReference type="InterPro" id="IPR010996">
    <property type="entry name" value="HHH_MUS81"/>
</dbReference>
<dbReference type="FunFam" id="1.10.150.110:FF:000003">
    <property type="entry name" value="DNA polymerase mu"/>
    <property type="match status" value="1"/>
</dbReference>
<dbReference type="InterPro" id="IPR002054">
    <property type="entry name" value="DNA-dir_DNA_pol_X"/>
</dbReference>
<dbReference type="InterPro" id="IPR027421">
    <property type="entry name" value="DNA_pol_lamdba_lyase_dom_sf"/>
</dbReference>
<evidence type="ECO:0000256" key="2">
    <source>
        <dbReference type="ARBA" id="ARBA00004123"/>
    </source>
</evidence>
<organism evidence="13 14">
    <name type="scientific">Petromyzon marinus</name>
    <name type="common">Sea lamprey</name>
    <dbReference type="NCBI Taxonomy" id="7757"/>
    <lineage>
        <taxon>Eukaryota</taxon>
        <taxon>Metazoa</taxon>
        <taxon>Chordata</taxon>
        <taxon>Craniata</taxon>
        <taxon>Vertebrata</taxon>
        <taxon>Cyclostomata</taxon>
        <taxon>Hyperoartia</taxon>
        <taxon>Petromyzontiformes</taxon>
        <taxon>Petromyzontidae</taxon>
        <taxon>Petromyzon</taxon>
    </lineage>
</organism>
<comment type="catalytic activity">
    <reaction evidence="9">
        <text>DNA(n) + a 2'-deoxyribonucleoside 5'-triphosphate = DNA(n+1) + diphosphate</text>
        <dbReference type="Rhea" id="RHEA:22508"/>
        <dbReference type="Rhea" id="RHEA-COMP:17339"/>
        <dbReference type="Rhea" id="RHEA-COMP:17340"/>
        <dbReference type="ChEBI" id="CHEBI:33019"/>
        <dbReference type="ChEBI" id="CHEBI:61560"/>
        <dbReference type="ChEBI" id="CHEBI:173112"/>
        <dbReference type="EC" id="2.7.7.7"/>
    </reaction>
</comment>
<accession>A0AAJ7WS43</accession>
<dbReference type="PRINTS" id="PR00871">
    <property type="entry name" value="DNAPOLXTDT"/>
</dbReference>
<dbReference type="GO" id="GO:0005634">
    <property type="term" value="C:nucleus"/>
    <property type="evidence" value="ECO:0007669"/>
    <property type="project" value="UniProtKB-SubCell"/>
</dbReference>
<evidence type="ECO:0000256" key="11">
    <source>
        <dbReference type="SAM" id="MobiDB-lite"/>
    </source>
</evidence>
<dbReference type="GO" id="GO:0003677">
    <property type="term" value="F:DNA binding"/>
    <property type="evidence" value="ECO:0007669"/>
    <property type="project" value="UniProtKB-UniRule"/>
</dbReference>
<dbReference type="PANTHER" id="PTHR11276:SF40">
    <property type="entry name" value="BRCT DOMAIN-CONTAINING PROTEIN"/>
    <property type="match status" value="1"/>
</dbReference>
<dbReference type="PRINTS" id="PR00869">
    <property type="entry name" value="DNAPOLX"/>
</dbReference>
<feature type="binding site" evidence="10">
    <location>
        <position position="337"/>
    </location>
    <ligand>
        <name>Mg(2+)</name>
        <dbReference type="ChEBI" id="CHEBI:18420"/>
    </ligand>
</feature>
<feature type="binding site" evidence="10">
    <location>
        <position position="335"/>
    </location>
    <ligand>
        <name>Mg(2+)</name>
        <dbReference type="ChEBI" id="CHEBI:18420"/>
    </ligand>
</feature>
<evidence type="ECO:0000256" key="9">
    <source>
        <dbReference type="PIRNR" id="PIRNR000817"/>
    </source>
</evidence>
<dbReference type="PANTHER" id="PTHR11276">
    <property type="entry name" value="DNA POLYMERASE TYPE-X FAMILY MEMBER"/>
    <property type="match status" value="1"/>
</dbReference>
<dbReference type="InterPro" id="IPR022312">
    <property type="entry name" value="DNA_pol_X"/>
</dbReference>
<keyword evidence="6 9" id="KW-0479">Metal-binding</keyword>
<evidence type="ECO:0000256" key="4">
    <source>
        <dbReference type="ARBA" id="ARBA00022679"/>
    </source>
</evidence>
<evidence type="ECO:0000256" key="5">
    <source>
        <dbReference type="ARBA" id="ARBA00022695"/>
    </source>
</evidence>
<dbReference type="FunFam" id="1.10.150.20:FF:000010">
    <property type="entry name" value="DNA polymerase lambda"/>
    <property type="match status" value="1"/>
</dbReference>
<dbReference type="InterPro" id="IPR037160">
    <property type="entry name" value="DNA_Pol_thumb_sf"/>
</dbReference>
<dbReference type="InterPro" id="IPR027249">
    <property type="entry name" value="DNA/RNApol_mu"/>
</dbReference>
<dbReference type="InterPro" id="IPR036420">
    <property type="entry name" value="BRCT_dom_sf"/>
</dbReference>
<dbReference type="Pfam" id="PF14791">
    <property type="entry name" value="DNA_pol_B_thumb"/>
    <property type="match status" value="1"/>
</dbReference>
<keyword evidence="13" id="KW-1185">Reference proteome</keyword>
<dbReference type="Pfam" id="PF14792">
    <property type="entry name" value="DNA_pol_B_palm"/>
    <property type="match status" value="1"/>
</dbReference>
<dbReference type="GeneID" id="116941224"/>
<dbReference type="CDD" id="cd00141">
    <property type="entry name" value="NT_POLXc"/>
    <property type="match status" value="1"/>
</dbReference>
<dbReference type="GO" id="GO:0006303">
    <property type="term" value="P:double-strand break repair via nonhomologous end joining"/>
    <property type="evidence" value="ECO:0007669"/>
    <property type="project" value="TreeGrafter"/>
</dbReference>
<evidence type="ECO:0000256" key="6">
    <source>
        <dbReference type="ARBA" id="ARBA00022723"/>
    </source>
</evidence>
<dbReference type="SUPFAM" id="SSF81301">
    <property type="entry name" value="Nucleotidyltransferase"/>
    <property type="match status" value="1"/>
</dbReference>
<keyword evidence="7 9" id="KW-0460">Magnesium</keyword>
<dbReference type="GO" id="GO:0046872">
    <property type="term" value="F:metal ion binding"/>
    <property type="evidence" value="ECO:0007669"/>
    <property type="project" value="UniProtKB-UniRule"/>
</dbReference>
<dbReference type="InterPro" id="IPR029398">
    <property type="entry name" value="PolB_thumb"/>
</dbReference>
<dbReference type="SUPFAM" id="SSF47802">
    <property type="entry name" value="DNA polymerase beta, N-terminal domain-like"/>
    <property type="match status" value="1"/>
</dbReference>
<dbReference type="SMART" id="SM00483">
    <property type="entry name" value="POLXc"/>
    <property type="match status" value="1"/>
</dbReference>
<feature type="compositionally biased region" description="Low complexity" evidence="11">
    <location>
        <begin position="446"/>
        <end position="464"/>
    </location>
</feature>
<dbReference type="GO" id="GO:0003887">
    <property type="term" value="F:DNA-directed DNA polymerase activity"/>
    <property type="evidence" value="ECO:0007669"/>
    <property type="project" value="UniProtKB-UniRule"/>
</dbReference>
<dbReference type="Gene3D" id="3.30.210.10">
    <property type="entry name" value="DNA polymerase, thumb domain"/>
    <property type="match status" value="1"/>
</dbReference>
<feature type="region of interest" description="Disordered" evidence="11">
    <location>
        <begin position="411"/>
        <end position="467"/>
    </location>
</feature>
<evidence type="ECO:0000256" key="3">
    <source>
        <dbReference type="ARBA" id="ARBA00008323"/>
    </source>
</evidence>
<dbReference type="InterPro" id="IPR001726">
    <property type="entry name" value="TdT/Mu"/>
</dbReference>
<dbReference type="Gene3D" id="1.10.150.20">
    <property type="entry name" value="5' to 3' exonuclease, C-terminal subdomain"/>
    <property type="match status" value="1"/>
</dbReference>
<reference evidence="14" key="1">
    <citation type="submission" date="2025-08" db="UniProtKB">
        <authorList>
            <consortium name="RefSeq"/>
        </authorList>
    </citation>
    <scope>IDENTIFICATION</scope>
    <source>
        <tissue evidence="14">Sperm</tissue>
    </source>
</reference>
<dbReference type="Pfam" id="PF10391">
    <property type="entry name" value="DNA_pol_lambd_f"/>
    <property type="match status" value="1"/>
</dbReference>
<dbReference type="InterPro" id="IPR001357">
    <property type="entry name" value="BRCT_dom"/>
</dbReference>
<dbReference type="InterPro" id="IPR028207">
    <property type="entry name" value="DNA_pol_B_palm_palm"/>
</dbReference>
<evidence type="ECO:0000256" key="8">
    <source>
        <dbReference type="ARBA" id="ARBA00023242"/>
    </source>
</evidence>
<dbReference type="RefSeq" id="XP_032807935.1">
    <property type="nucleotide sequence ID" value="XM_032952044.1"/>
</dbReference>
<dbReference type="Gene3D" id="1.10.150.110">
    <property type="entry name" value="DNA polymerase beta, N-terminal domain-like"/>
    <property type="match status" value="1"/>
</dbReference>
<evidence type="ECO:0000256" key="7">
    <source>
        <dbReference type="ARBA" id="ARBA00022842"/>
    </source>
</evidence>
<dbReference type="EC" id="2.7.7.7" evidence="9"/>
<comment type="cofactor">
    <cofactor evidence="1 9 10">
        <name>Mg(2+)</name>
        <dbReference type="ChEBI" id="CHEBI:18420"/>
    </cofactor>
</comment>
<sequence length="526" mass="58147">MAGLNPRKKRRKEPGDVSEAPSLVKFGEVVVFLVERRMGANRRRFLSGLARGKGFRVDDRFSGAVTHVVSEGLSAEEVLKWLGRNGGADISVSSAKPMLLHSTWFTASMEANHPISVQPTHILQVSPTDVSTLPQCAQLSTIAPYACQRRTPLGQPNARFTDALQTLAENARFGDSDGRALAFTRAACVLKSLPSPLSSVRDLDGLPGVGEHSRAVIKELLEEQSCPEVNRVLCDEHYRTMKLFTSIWGVGVKTAELWFHNGLRTLQDVRTKPDLRLTKEQEAGVAHYEDLMEPVTSYEAKAVYELIKDTCSSRLPDTIVILTGGFRRGKPSGHDADLLITHPQEGREIGLLSWLLEELQHQGYILFADYKKNTYEQSRAKMHSSSSSNSMDQFERCFTIFKLPSDLVKSASEGESGRRDTEHPVAAAVAAAAARRESSADGEGGAACPAETAASAEESAVSEGPRCPRRSWRAVRVDLVVCPHRQHAFALLGWTGSQQFERDLRRYASHEKKMSLNSHHLYDRTQ</sequence>
<proteinExistence type="inferred from homology"/>
<dbReference type="InterPro" id="IPR018944">
    <property type="entry name" value="DNA_pol_lambd_fingers_domain"/>
</dbReference>
<protein>
    <recommendedName>
        <fullName evidence="9">DNA-directed DNA/RNA polymerase mu</fullName>
        <ecNumber evidence="9">2.7.7.7</ecNumber>
    </recommendedName>
</protein>
<evidence type="ECO:0000313" key="13">
    <source>
        <dbReference type="Proteomes" id="UP001318040"/>
    </source>
</evidence>
<dbReference type="InterPro" id="IPR043519">
    <property type="entry name" value="NT_sf"/>
</dbReference>
<name>A0AAJ7WS43_PETMA</name>
<dbReference type="PIRSF" id="PIRSF501176">
    <property type="entry name" value="DNApol_mu"/>
    <property type="match status" value="1"/>
</dbReference>
<comment type="function">
    <text evidence="9">Gap-filling polymerase involved in repair of DNA double-strand breaks by non-homologous end joining (NHEJ).</text>
</comment>
<evidence type="ECO:0000256" key="1">
    <source>
        <dbReference type="ARBA" id="ARBA00001946"/>
    </source>
</evidence>
<dbReference type="Pfam" id="PF14716">
    <property type="entry name" value="HHH_8"/>
    <property type="match status" value="1"/>
</dbReference>
<keyword evidence="4 9" id="KW-0808">Transferase</keyword>
<comment type="subcellular location">
    <subcellularLocation>
        <location evidence="2 9">Nucleus</location>
    </subcellularLocation>
</comment>
<evidence type="ECO:0000256" key="10">
    <source>
        <dbReference type="PIRSR" id="PIRSR000817-1"/>
    </source>
</evidence>
<dbReference type="Proteomes" id="UP001318040">
    <property type="component" value="Chromosome 11"/>
</dbReference>
<evidence type="ECO:0000259" key="12">
    <source>
        <dbReference type="PROSITE" id="PS50172"/>
    </source>
</evidence>
<feature type="binding site" evidence="10">
    <location>
        <position position="478"/>
    </location>
    <ligand>
        <name>Mg(2+)</name>
        <dbReference type="ChEBI" id="CHEBI:18420"/>
    </ligand>
</feature>